<name>A0A0C7N938_9SACH</name>
<dbReference type="GeneID" id="34685380"/>
<accession>A0A0C7N938</accession>
<dbReference type="AlphaFoldDB" id="A0A0C7N938"/>
<proteinExistence type="predicted"/>
<keyword evidence="1" id="KW-0812">Transmembrane</keyword>
<keyword evidence="1" id="KW-1133">Transmembrane helix</keyword>
<evidence type="ECO:0000313" key="2">
    <source>
        <dbReference type="EMBL" id="CEP61937.1"/>
    </source>
</evidence>
<evidence type="ECO:0000313" key="3">
    <source>
        <dbReference type="Proteomes" id="UP000054304"/>
    </source>
</evidence>
<reference evidence="2 3" key="1">
    <citation type="submission" date="2014-12" db="EMBL/GenBank/DDBJ databases">
        <authorList>
            <person name="Neuveglise Cecile"/>
        </authorList>
    </citation>
    <scope>NUCLEOTIDE SEQUENCE [LARGE SCALE GENOMIC DNA]</scope>
    <source>
        <strain evidence="2 3">CBS 12615</strain>
    </source>
</reference>
<keyword evidence="1" id="KW-0472">Membrane</keyword>
<organism evidence="2 3">
    <name type="scientific">Lachancea lanzarotensis</name>
    <dbReference type="NCBI Taxonomy" id="1245769"/>
    <lineage>
        <taxon>Eukaryota</taxon>
        <taxon>Fungi</taxon>
        <taxon>Dikarya</taxon>
        <taxon>Ascomycota</taxon>
        <taxon>Saccharomycotina</taxon>
        <taxon>Saccharomycetes</taxon>
        <taxon>Saccharomycetales</taxon>
        <taxon>Saccharomycetaceae</taxon>
        <taxon>Lachancea</taxon>
    </lineage>
</organism>
<dbReference type="RefSeq" id="XP_022628169.1">
    <property type="nucleotide sequence ID" value="XM_022772735.1"/>
</dbReference>
<keyword evidence="3" id="KW-1185">Reference proteome</keyword>
<evidence type="ECO:0000256" key="1">
    <source>
        <dbReference type="SAM" id="Phobius"/>
    </source>
</evidence>
<feature type="transmembrane region" description="Helical" evidence="1">
    <location>
        <begin position="166"/>
        <end position="188"/>
    </location>
</feature>
<dbReference type="Proteomes" id="UP000054304">
    <property type="component" value="Unassembled WGS sequence"/>
</dbReference>
<dbReference type="HOGENOM" id="CLU_1349149_0_0_1"/>
<protein>
    <submittedName>
        <fullName evidence="2">LALA0S04e04038g1_1</fullName>
    </submittedName>
</protein>
<dbReference type="EMBL" id="LN736363">
    <property type="protein sequence ID" value="CEP61937.1"/>
    <property type="molecule type" value="Genomic_DNA"/>
</dbReference>
<gene>
    <name evidence="2" type="ORF">LALA0_S04e04038g</name>
</gene>
<sequence>MSLETTVHMVLGLPLHRSKSSKKLPVHTSSSKQPFKTPSFYVVFLLNCREKDDISLCTMVSLHSWRRRSVERSTSKTCLVVRFIIIRAQTFVYRRVRRNEDIYVVKNTLMKGRRTSVRCPAELLQDVLMTYVANSSHRILDPASHIRGYTMRFGILFCRPENMRQFLWALIPSAIGAPFSSNLLLFLYSDAVIGTRDLHSHII</sequence>